<dbReference type="InterPro" id="IPR011600">
    <property type="entry name" value="Pept_C14_caspase"/>
</dbReference>
<dbReference type="PROSITE" id="PS50168">
    <property type="entry name" value="DED"/>
    <property type="match status" value="2"/>
</dbReference>
<name>A0A9Q1DUP5_CONCO</name>
<dbReference type="EMBL" id="JAFJMO010000003">
    <property type="protein sequence ID" value="KAJ8282157.1"/>
    <property type="molecule type" value="Genomic_DNA"/>
</dbReference>
<dbReference type="SMART" id="SM00115">
    <property type="entry name" value="CASc"/>
    <property type="match status" value="1"/>
</dbReference>
<keyword evidence="11" id="KW-0865">Zymogen</keyword>
<comment type="similarity">
    <text evidence="3 16">Belongs to the peptidase C14A family.</text>
</comment>
<evidence type="ECO:0000259" key="20">
    <source>
        <dbReference type="PROSITE" id="PS50208"/>
    </source>
</evidence>
<evidence type="ECO:0000256" key="5">
    <source>
        <dbReference type="ARBA" id="ARBA00022553"/>
    </source>
</evidence>
<evidence type="ECO:0000256" key="2">
    <source>
        <dbReference type="ARBA" id="ARBA00004496"/>
    </source>
</evidence>
<evidence type="ECO:0000313" key="21">
    <source>
        <dbReference type="EMBL" id="KAJ8282157.1"/>
    </source>
</evidence>
<keyword evidence="6" id="KW-0645">Protease</keyword>
<dbReference type="InterPro" id="IPR001875">
    <property type="entry name" value="DED_dom"/>
</dbReference>
<dbReference type="GO" id="GO:0005737">
    <property type="term" value="C:cytoplasm"/>
    <property type="evidence" value="ECO:0007669"/>
    <property type="project" value="UniProtKB-SubCell"/>
</dbReference>
<evidence type="ECO:0000259" key="18">
    <source>
        <dbReference type="PROSITE" id="PS50168"/>
    </source>
</evidence>
<evidence type="ECO:0000256" key="4">
    <source>
        <dbReference type="ARBA" id="ARBA00022490"/>
    </source>
</evidence>
<dbReference type="Gene3D" id="3.40.50.1460">
    <property type="match status" value="1"/>
</dbReference>
<dbReference type="InterPro" id="IPR029030">
    <property type="entry name" value="Caspase-like_dom_sf"/>
</dbReference>
<dbReference type="Gene3D" id="1.10.533.10">
    <property type="entry name" value="Death Domain, Fas"/>
    <property type="match status" value="2"/>
</dbReference>
<dbReference type="CDD" id="cd00032">
    <property type="entry name" value="CASc"/>
    <property type="match status" value="1"/>
</dbReference>
<dbReference type="PROSITE" id="PS01121">
    <property type="entry name" value="CASPASE_HIS"/>
    <property type="match status" value="1"/>
</dbReference>
<dbReference type="AlphaFoldDB" id="A0A9Q1DUP5"/>
<keyword evidence="5" id="KW-0597">Phosphoprotein</keyword>
<dbReference type="GO" id="GO:0005634">
    <property type="term" value="C:nucleus"/>
    <property type="evidence" value="ECO:0007669"/>
    <property type="project" value="UniProtKB-SubCell"/>
</dbReference>
<evidence type="ECO:0000256" key="16">
    <source>
        <dbReference type="RuleBase" id="RU003971"/>
    </source>
</evidence>
<protein>
    <recommendedName>
        <fullName evidence="15">Caspase-8</fullName>
        <ecNumber evidence="14">3.4.22.61</ecNumber>
    </recommendedName>
</protein>
<comment type="catalytic activity">
    <reaction evidence="13">
        <text>Strict requirement for Asp at position P1 and has a preferred cleavage sequence of (Leu/Asp/Val)-Glu-Thr-Asp-|-(Gly/Ser/Ala).</text>
        <dbReference type="EC" id="3.4.22.61"/>
    </reaction>
</comment>
<dbReference type="GO" id="GO:0006508">
    <property type="term" value="P:proteolysis"/>
    <property type="evidence" value="ECO:0007669"/>
    <property type="project" value="UniProtKB-KW"/>
</dbReference>
<evidence type="ECO:0000256" key="11">
    <source>
        <dbReference type="ARBA" id="ARBA00023145"/>
    </source>
</evidence>
<evidence type="ECO:0000256" key="8">
    <source>
        <dbReference type="ARBA" id="ARBA00022737"/>
    </source>
</evidence>
<dbReference type="EC" id="3.4.22.61" evidence="14"/>
<dbReference type="GO" id="GO:0043065">
    <property type="term" value="P:positive regulation of apoptotic process"/>
    <property type="evidence" value="ECO:0007669"/>
    <property type="project" value="UniProtKB-ARBA"/>
</dbReference>
<dbReference type="SMART" id="SM00031">
    <property type="entry name" value="DED"/>
    <property type="match status" value="2"/>
</dbReference>
<dbReference type="Pfam" id="PF00656">
    <property type="entry name" value="Peptidase_C14"/>
    <property type="match status" value="1"/>
</dbReference>
<dbReference type="PANTHER" id="PTHR48169">
    <property type="entry name" value="DED DOMAIN-CONTAINING PROTEIN"/>
    <property type="match status" value="1"/>
</dbReference>
<evidence type="ECO:0000256" key="9">
    <source>
        <dbReference type="ARBA" id="ARBA00022801"/>
    </source>
</evidence>
<dbReference type="InterPro" id="IPR002138">
    <property type="entry name" value="Pept_C14_p10"/>
</dbReference>
<keyword evidence="8" id="KW-0677">Repeat</keyword>
<comment type="subcellular location">
    <subcellularLocation>
        <location evidence="2">Cytoplasm</location>
    </subcellularLocation>
    <subcellularLocation>
        <location evidence="1">Nucleus</location>
    </subcellularLocation>
</comment>
<dbReference type="SUPFAM" id="SSF52129">
    <property type="entry name" value="Caspase-like"/>
    <property type="match status" value="1"/>
</dbReference>
<dbReference type="Proteomes" id="UP001152803">
    <property type="component" value="Unassembled WGS sequence"/>
</dbReference>
<keyword evidence="12" id="KW-0539">Nucleus</keyword>
<proteinExistence type="inferred from homology"/>
<evidence type="ECO:0000256" key="10">
    <source>
        <dbReference type="ARBA" id="ARBA00022807"/>
    </source>
</evidence>
<evidence type="ECO:0000256" key="17">
    <source>
        <dbReference type="SAM" id="MobiDB-lite"/>
    </source>
</evidence>
<keyword evidence="10" id="KW-0788">Thiol protease</keyword>
<evidence type="ECO:0000256" key="12">
    <source>
        <dbReference type="ARBA" id="ARBA00023242"/>
    </source>
</evidence>
<dbReference type="GO" id="GO:0051604">
    <property type="term" value="P:protein maturation"/>
    <property type="evidence" value="ECO:0007669"/>
    <property type="project" value="UniProtKB-ARBA"/>
</dbReference>
<feature type="domain" description="Caspase family p10" evidence="19">
    <location>
        <begin position="484"/>
        <end position="573"/>
    </location>
</feature>
<evidence type="ECO:0000256" key="7">
    <source>
        <dbReference type="ARBA" id="ARBA00022703"/>
    </source>
</evidence>
<dbReference type="PROSITE" id="PS50208">
    <property type="entry name" value="CASPASE_P20"/>
    <property type="match status" value="1"/>
</dbReference>
<dbReference type="PROSITE" id="PS01122">
    <property type="entry name" value="CASPASE_CYS"/>
    <property type="match status" value="1"/>
</dbReference>
<feature type="domain" description="Caspase family p20" evidence="20">
    <location>
        <begin position="334"/>
        <end position="458"/>
    </location>
</feature>
<dbReference type="PANTHER" id="PTHR48169:SF7">
    <property type="entry name" value="CASPASE 10"/>
    <property type="match status" value="1"/>
</dbReference>
<dbReference type="InterPro" id="IPR015917">
    <property type="entry name" value="Pept_C14A"/>
</dbReference>
<dbReference type="GO" id="GO:0005886">
    <property type="term" value="C:plasma membrane"/>
    <property type="evidence" value="ECO:0007669"/>
    <property type="project" value="UniProtKB-ARBA"/>
</dbReference>
<evidence type="ECO:0000259" key="19">
    <source>
        <dbReference type="PROSITE" id="PS50207"/>
    </source>
</evidence>
<dbReference type="InterPro" id="IPR001309">
    <property type="entry name" value="Pept_C14_p20"/>
</dbReference>
<dbReference type="GO" id="GO:0004197">
    <property type="term" value="F:cysteine-type endopeptidase activity"/>
    <property type="evidence" value="ECO:0007669"/>
    <property type="project" value="InterPro"/>
</dbReference>
<dbReference type="OrthoDB" id="6114029at2759"/>
<dbReference type="InterPro" id="IPR011029">
    <property type="entry name" value="DEATH-like_dom_sf"/>
</dbReference>
<sequence length="584" mass="65688">MRDCDVFGGVSALVRTQKTPTASHCSWWIRSRVGHKKRVDNWRSKSTGMSVMDFQTILLKVEQSLNREDVEALVFLCADLLEKDVCCITTGRDLFTHLQELDFLAPERPFLLAELLRVSKRNGLLRQVGLHDLQTEGLVSSYRKLLFDLSENITAVNLKDIKFLLYQTLPRRKLEDDMTMLNLLLEMEKEDHLSETNLDMLEKIIGPVCPNLKRKINQYKEQNATMNRGYGYVQEHDHPCAHLFKQPDTPTEESSALSSQLSASVSLATPDASTEGVSLSEFSSSGKTDSPYSSVQSHNVFFTSSCEKMNHSAADTSLGKTQEIEAYVMHEGRTRGVCLIINNFDFSQSIYKNREGTDMDERCLVKVFQWLGFKTRTERDCSLEKIQSLLSQLSQEDHTNMDCLVCCVLSHGELGSVCGVDGLTLPVRDLTQPFSGMHCASLRDKPKLFFIQACQGKKEQLPVLIQSDGHDSTEPDLATDAVALQDTIPAEADFLLGMATVPEFASFRHRTEGSWFIQSLCENLVLLVPSGYDLLSILTKVNNHVSGKTARIDNKNKKQMPQPAFSLRKRVVFPVPKQPPPKLK</sequence>
<dbReference type="Pfam" id="PF01335">
    <property type="entry name" value="DED"/>
    <property type="match status" value="2"/>
</dbReference>
<feature type="domain" description="DED" evidence="18">
    <location>
        <begin position="53"/>
        <end position="130"/>
    </location>
</feature>
<dbReference type="CDD" id="cd08334">
    <property type="entry name" value="DED_Caspase_8_10_r2"/>
    <property type="match status" value="1"/>
</dbReference>
<organism evidence="21 22">
    <name type="scientific">Conger conger</name>
    <name type="common">Conger eel</name>
    <name type="synonym">Muraena conger</name>
    <dbReference type="NCBI Taxonomy" id="82655"/>
    <lineage>
        <taxon>Eukaryota</taxon>
        <taxon>Metazoa</taxon>
        <taxon>Chordata</taxon>
        <taxon>Craniata</taxon>
        <taxon>Vertebrata</taxon>
        <taxon>Euteleostomi</taxon>
        <taxon>Actinopterygii</taxon>
        <taxon>Neopterygii</taxon>
        <taxon>Teleostei</taxon>
        <taxon>Anguilliformes</taxon>
        <taxon>Congridae</taxon>
        <taxon>Conger</taxon>
    </lineage>
</organism>
<evidence type="ECO:0000256" key="1">
    <source>
        <dbReference type="ARBA" id="ARBA00004123"/>
    </source>
</evidence>
<dbReference type="InterPro" id="IPR016129">
    <property type="entry name" value="Caspase_his_AS"/>
</dbReference>
<evidence type="ECO:0000256" key="13">
    <source>
        <dbReference type="ARBA" id="ARBA00051626"/>
    </source>
</evidence>
<dbReference type="FunFam" id="1.10.533.10:FF:000016">
    <property type="entry name" value="CASP8 and FADD-like apoptosis regulator"/>
    <property type="match status" value="1"/>
</dbReference>
<feature type="domain" description="DED" evidence="18">
    <location>
        <begin position="141"/>
        <end position="218"/>
    </location>
</feature>
<dbReference type="GO" id="GO:0032991">
    <property type="term" value="C:protein-containing complex"/>
    <property type="evidence" value="ECO:0007669"/>
    <property type="project" value="UniProtKB-ARBA"/>
</dbReference>
<evidence type="ECO:0000313" key="22">
    <source>
        <dbReference type="Proteomes" id="UP001152803"/>
    </source>
</evidence>
<keyword evidence="9" id="KW-0378">Hydrolase</keyword>
<gene>
    <name evidence="21" type="ORF">COCON_G00046760</name>
</gene>
<reference evidence="21" key="1">
    <citation type="journal article" date="2023" name="Science">
        <title>Genome structures resolve the early diversification of teleost fishes.</title>
        <authorList>
            <person name="Parey E."/>
            <person name="Louis A."/>
            <person name="Montfort J."/>
            <person name="Bouchez O."/>
            <person name="Roques C."/>
            <person name="Iampietro C."/>
            <person name="Lluch J."/>
            <person name="Castinel A."/>
            <person name="Donnadieu C."/>
            <person name="Desvignes T."/>
            <person name="Floi Bucao C."/>
            <person name="Jouanno E."/>
            <person name="Wen M."/>
            <person name="Mejri S."/>
            <person name="Dirks R."/>
            <person name="Jansen H."/>
            <person name="Henkel C."/>
            <person name="Chen W.J."/>
            <person name="Zahm M."/>
            <person name="Cabau C."/>
            <person name="Klopp C."/>
            <person name="Thompson A.W."/>
            <person name="Robinson-Rechavi M."/>
            <person name="Braasch I."/>
            <person name="Lecointre G."/>
            <person name="Bobe J."/>
            <person name="Postlethwait J.H."/>
            <person name="Berthelot C."/>
            <person name="Roest Crollius H."/>
            <person name="Guiguen Y."/>
        </authorList>
    </citation>
    <scope>NUCLEOTIDE SEQUENCE</scope>
    <source>
        <strain evidence="21">Concon-B</strain>
    </source>
</reference>
<keyword evidence="4" id="KW-0963">Cytoplasm</keyword>
<comment type="caution">
    <text evidence="21">The sequence shown here is derived from an EMBL/GenBank/DDBJ whole genome shotgun (WGS) entry which is preliminary data.</text>
</comment>
<keyword evidence="22" id="KW-1185">Reference proteome</keyword>
<evidence type="ECO:0000256" key="6">
    <source>
        <dbReference type="ARBA" id="ARBA00022670"/>
    </source>
</evidence>
<dbReference type="SUPFAM" id="SSF47986">
    <property type="entry name" value="DEATH domain"/>
    <property type="match status" value="2"/>
</dbReference>
<dbReference type="GO" id="GO:0006915">
    <property type="term" value="P:apoptotic process"/>
    <property type="evidence" value="ECO:0007669"/>
    <property type="project" value="UniProtKB-KW"/>
</dbReference>
<dbReference type="FunFam" id="3.40.50.1460:FF:000008">
    <property type="entry name" value="caspase-8 isoform X1"/>
    <property type="match status" value="1"/>
</dbReference>
<evidence type="ECO:0000256" key="14">
    <source>
        <dbReference type="ARBA" id="ARBA00066479"/>
    </source>
</evidence>
<evidence type="ECO:0000256" key="3">
    <source>
        <dbReference type="ARBA" id="ARBA00010134"/>
    </source>
</evidence>
<accession>A0A9Q1DUP5</accession>
<keyword evidence="7" id="KW-0053">Apoptosis</keyword>
<dbReference type="InterPro" id="IPR033139">
    <property type="entry name" value="Caspase_cys_AS"/>
</dbReference>
<feature type="region of interest" description="Disordered" evidence="17">
    <location>
        <begin position="242"/>
        <end position="262"/>
    </location>
</feature>
<dbReference type="PROSITE" id="PS50207">
    <property type="entry name" value="CASPASE_P10"/>
    <property type="match status" value="1"/>
</dbReference>
<dbReference type="PRINTS" id="PR00376">
    <property type="entry name" value="IL1BCENZYME"/>
</dbReference>
<evidence type="ECO:0000256" key="15">
    <source>
        <dbReference type="ARBA" id="ARBA00068172"/>
    </source>
</evidence>